<evidence type="ECO:0000256" key="1">
    <source>
        <dbReference type="ARBA" id="ARBA00023015"/>
    </source>
</evidence>
<evidence type="ECO:0000256" key="2">
    <source>
        <dbReference type="ARBA" id="ARBA00023125"/>
    </source>
</evidence>
<evidence type="ECO:0000256" key="3">
    <source>
        <dbReference type="ARBA" id="ARBA00023163"/>
    </source>
</evidence>
<dbReference type="Proteomes" id="UP000216024">
    <property type="component" value="Unassembled WGS sequence"/>
</dbReference>
<dbReference type="SMART" id="SM00419">
    <property type="entry name" value="HTH_CRP"/>
    <property type="match status" value="1"/>
</dbReference>
<evidence type="ECO:0000313" key="7">
    <source>
        <dbReference type="Proteomes" id="UP000216024"/>
    </source>
</evidence>
<dbReference type="GO" id="GO:0003677">
    <property type="term" value="F:DNA binding"/>
    <property type="evidence" value="ECO:0007669"/>
    <property type="project" value="UniProtKB-KW"/>
</dbReference>
<sequence length="225" mass="25971">MNDVIGILNKCMLFKGVDEDEIENIISRINYKIEEYGKDSMVAFEEDDCNLLGIIIDGTVEIRKIYSSGKNVTLTQLKKAHIFGEAIMFSNFNQYPATVISVTKSKIIFISKEEIVKLCSQNEIILKNFMNLLSNKVLMLNKKVKELSLDTLREKICFYLFEEHKKQKSLKIKLSMSREGLAKYIGVQRPSLSREMIKLRDEGLIDFDRSTITIKDIRTIEDILI</sequence>
<dbReference type="InterPro" id="IPR018490">
    <property type="entry name" value="cNMP-bd_dom_sf"/>
</dbReference>
<reference evidence="6 7" key="1">
    <citation type="submission" date="2017-06" db="EMBL/GenBank/DDBJ databases">
        <title>Draft genome sequence of anaerobic fermentative bacterium Anaeromicrobium sediminis DY2726D isolated from West Pacific Ocean sediments.</title>
        <authorList>
            <person name="Zeng X."/>
        </authorList>
    </citation>
    <scope>NUCLEOTIDE SEQUENCE [LARGE SCALE GENOMIC DNA]</scope>
    <source>
        <strain evidence="6 7">DY2726D</strain>
    </source>
</reference>
<dbReference type="SUPFAM" id="SSF46785">
    <property type="entry name" value="Winged helix' DNA-binding domain"/>
    <property type="match status" value="1"/>
</dbReference>
<feature type="domain" description="Cyclic nucleotide-binding" evidence="4">
    <location>
        <begin position="13"/>
        <end position="136"/>
    </location>
</feature>
<dbReference type="PANTHER" id="PTHR24567">
    <property type="entry name" value="CRP FAMILY TRANSCRIPTIONAL REGULATORY PROTEIN"/>
    <property type="match status" value="1"/>
</dbReference>
<dbReference type="InterPro" id="IPR000595">
    <property type="entry name" value="cNMP-bd_dom"/>
</dbReference>
<dbReference type="InterPro" id="IPR014710">
    <property type="entry name" value="RmlC-like_jellyroll"/>
</dbReference>
<gene>
    <name evidence="6" type="ORF">CCE28_14525</name>
</gene>
<accession>A0A267MHV7</accession>
<keyword evidence="3" id="KW-0804">Transcription</keyword>
<evidence type="ECO:0000259" key="4">
    <source>
        <dbReference type="PROSITE" id="PS50042"/>
    </source>
</evidence>
<organism evidence="6 7">
    <name type="scientific">Anaeromicrobium sediminis</name>
    <dbReference type="NCBI Taxonomy" id="1478221"/>
    <lineage>
        <taxon>Bacteria</taxon>
        <taxon>Bacillati</taxon>
        <taxon>Bacillota</taxon>
        <taxon>Clostridia</taxon>
        <taxon>Peptostreptococcales</taxon>
        <taxon>Thermotaleaceae</taxon>
        <taxon>Anaeromicrobium</taxon>
    </lineage>
</organism>
<dbReference type="InterPro" id="IPR036390">
    <property type="entry name" value="WH_DNA-bd_sf"/>
</dbReference>
<dbReference type="PROSITE" id="PS50042">
    <property type="entry name" value="CNMP_BINDING_3"/>
    <property type="match status" value="1"/>
</dbReference>
<comment type="caution">
    <text evidence="6">The sequence shown here is derived from an EMBL/GenBank/DDBJ whole genome shotgun (WGS) entry which is preliminary data.</text>
</comment>
<evidence type="ECO:0000313" key="6">
    <source>
        <dbReference type="EMBL" id="PAB58518.1"/>
    </source>
</evidence>
<dbReference type="AlphaFoldDB" id="A0A267MHV7"/>
<dbReference type="SUPFAM" id="SSF51206">
    <property type="entry name" value="cAMP-binding domain-like"/>
    <property type="match status" value="1"/>
</dbReference>
<dbReference type="PANTHER" id="PTHR24567:SF58">
    <property type="entry name" value="CYCLIC AMP-BINDING REGULATORY PROTEIN"/>
    <property type="match status" value="1"/>
</dbReference>
<dbReference type="CDD" id="cd00038">
    <property type="entry name" value="CAP_ED"/>
    <property type="match status" value="1"/>
</dbReference>
<dbReference type="InterPro" id="IPR050397">
    <property type="entry name" value="Env_Response_Regulators"/>
</dbReference>
<proteinExistence type="predicted"/>
<dbReference type="Gene3D" id="2.60.120.10">
    <property type="entry name" value="Jelly Rolls"/>
    <property type="match status" value="1"/>
</dbReference>
<dbReference type="PROSITE" id="PS51063">
    <property type="entry name" value="HTH_CRP_2"/>
    <property type="match status" value="1"/>
</dbReference>
<dbReference type="EMBL" id="NIBG01000014">
    <property type="protein sequence ID" value="PAB58518.1"/>
    <property type="molecule type" value="Genomic_DNA"/>
</dbReference>
<dbReference type="SMART" id="SM00100">
    <property type="entry name" value="cNMP"/>
    <property type="match status" value="1"/>
</dbReference>
<feature type="domain" description="HTH crp-type" evidence="5">
    <location>
        <begin position="150"/>
        <end position="218"/>
    </location>
</feature>
<keyword evidence="1" id="KW-0805">Transcription regulation</keyword>
<dbReference type="OrthoDB" id="3176638at2"/>
<protein>
    <submittedName>
        <fullName evidence="6">cAMP-binding protein</fullName>
    </submittedName>
</protein>
<evidence type="ECO:0000259" key="5">
    <source>
        <dbReference type="PROSITE" id="PS51063"/>
    </source>
</evidence>
<name>A0A267MHV7_9FIRM</name>
<dbReference type="GO" id="GO:0003700">
    <property type="term" value="F:DNA-binding transcription factor activity"/>
    <property type="evidence" value="ECO:0007669"/>
    <property type="project" value="TreeGrafter"/>
</dbReference>
<dbReference type="GO" id="GO:0005829">
    <property type="term" value="C:cytosol"/>
    <property type="evidence" value="ECO:0007669"/>
    <property type="project" value="TreeGrafter"/>
</dbReference>
<dbReference type="InterPro" id="IPR012318">
    <property type="entry name" value="HTH_CRP"/>
</dbReference>
<dbReference type="Pfam" id="PF00027">
    <property type="entry name" value="cNMP_binding"/>
    <property type="match status" value="1"/>
</dbReference>
<keyword evidence="2" id="KW-0238">DNA-binding</keyword>
<dbReference type="Pfam" id="PF13545">
    <property type="entry name" value="HTH_Crp_2"/>
    <property type="match status" value="1"/>
</dbReference>
<keyword evidence="7" id="KW-1185">Reference proteome</keyword>
<dbReference type="RefSeq" id="WP_095134460.1">
    <property type="nucleotide sequence ID" value="NZ_NIBG01000014.1"/>
</dbReference>